<accession>A0A9Q0R3X0</accession>
<dbReference type="OrthoDB" id="5421723at2759"/>
<keyword evidence="5" id="KW-1185">Reference proteome</keyword>
<protein>
    <recommendedName>
        <fullName evidence="6">Stigma-specific STIG1-like protein 1</fullName>
    </recommendedName>
</protein>
<dbReference type="InterPro" id="IPR006969">
    <property type="entry name" value="Stig-like"/>
</dbReference>
<dbReference type="Pfam" id="PF04885">
    <property type="entry name" value="Stig1"/>
    <property type="match status" value="1"/>
</dbReference>
<organism evidence="4 5">
    <name type="scientific">Protea cynaroides</name>
    <dbReference type="NCBI Taxonomy" id="273540"/>
    <lineage>
        <taxon>Eukaryota</taxon>
        <taxon>Viridiplantae</taxon>
        <taxon>Streptophyta</taxon>
        <taxon>Embryophyta</taxon>
        <taxon>Tracheophyta</taxon>
        <taxon>Spermatophyta</taxon>
        <taxon>Magnoliopsida</taxon>
        <taxon>Proteales</taxon>
        <taxon>Proteaceae</taxon>
        <taxon>Protea</taxon>
    </lineage>
</organism>
<evidence type="ECO:0000256" key="1">
    <source>
        <dbReference type="ARBA" id="ARBA00006010"/>
    </source>
</evidence>
<feature type="chain" id="PRO_5040333751" description="Stigma-specific STIG1-like protein 1" evidence="3">
    <location>
        <begin position="24"/>
        <end position="172"/>
    </location>
</feature>
<sequence>MESMKVLFLLLLAMVLLVNHVAAFTNNDDDNVNTNEVLNLEVNLDEDPSETDEAASQSVISRFLAHETFDDRDSDHDHDRDGNGTRTSMSCDKYPRICHKTGSAGPDCCQKHCVNVMKSVLNCGWCGHKCKYAEICCRGKCVNARSDSNHCGGCHRKCGKGKRCSYGLCHYA</sequence>
<name>A0A9Q0R3X0_9MAGN</name>
<comment type="similarity">
    <text evidence="1">Belongs to the STIG1 family.</text>
</comment>
<feature type="signal peptide" evidence="3">
    <location>
        <begin position="1"/>
        <end position="23"/>
    </location>
</feature>
<comment type="caution">
    <text evidence="4">The sequence shown here is derived from an EMBL/GenBank/DDBJ whole genome shotgun (WGS) entry which is preliminary data.</text>
</comment>
<proteinExistence type="inferred from homology"/>
<evidence type="ECO:0000256" key="2">
    <source>
        <dbReference type="ARBA" id="ARBA00022729"/>
    </source>
</evidence>
<dbReference type="PANTHER" id="PTHR33227:SF21">
    <property type="entry name" value="F12F1.21 PROTEIN"/>
    <property type="match status" value="1"/>
</dbReference>
<dbReference type="EMBL" id="JAMYWD010000001">
    <property type="protein sequence ID" value="KAJ4982450.1"/>
    <property type="molecule type" value="Genomic_DNA"/>
</dbReference>
<dbReference type="AlphaFoldDB" id="A0A9Q0R3X0"/>
<dbReference type="PANTHER" id="PTHR33227">
    <property type="entry name" value="STIGMA-SPECIFIC STIG1-LIKE PROTEIN 3"/>
    <property type="match status" value="1"/>
</dbReference>
<gene>
    <name evidence="4" type="ORF">NE237_033287</name>
</gene>
<evidence type="ECO:0000256" key="3">
    <source>
        <dbReference type="SAM" id="SignalP"/>
    </source>
</evidence>
<evidence type="ECO:0008006" key="6">
    <source>
        <dbReference type="Google" id="ProtNLM"/>
    </source>
</evidence>
<dbReference type="Proteomes" id="UP001141806">
    <property type="component" value="Unassembled WGS sequence"/>
</dbReference>
<evidence type="ECO:0000313" key="4">
    <source>
        <dbReference type="EMBL" id="KAJ4982450.1"/>
    </source>
</evidence>
<reference evidence="4" key="1">
    <citation type="journal article" date="2023" name="Plant J.">
        <title>The genome of the king protea, Protea cynaroides.</title>
        <authorList>
            <person name="Chang J."/>
            <person name="Duong T.A."/>
            <person name="Schoeman C."/>
            <person name="Ma X."/>
            <person name="Roodt D."/>
            <person name="Barker N."/>
            <person name="Li Z."/>
            <person name="Van de Peer Y."/>
            <person name="Mizrachi E."/>
        </authorList>
    </citation>
    <scope>NUCLEOTIDE SEQUENCE</scope>
    <source>
        <tissue evidence="4">Young leaves</tissue>
    </source>
</reference>
<evidence type="ECO:0000313" key="5">
    <source>
        <dbReference type="Proteomes" id="UP001141806"/>
    </source>
</evidence>
<keyword evidence="2 3" id="KW-0732">Signal</keyword>